<reference evidence="2" key="1">
    <citation type="submission" date="2023-02" db="EMBL/GenBank/DDBJ databases">
        <title>Kitasatospora phosalacinea NBRC 14627.</title>
        <authorList>
            <person name="Ichikawa N."/>
            <person name="Sato H."/>
            <person name="Tonouchi N."/>
        </authorList>
    </citation>
    <scope>NUCLEOTIDE SEQUENCE</scope>
    <source>
        <strain evidence="2">NBRC 14627</strain>
    </source>
</reference>
<accession>A0A9W6QFA4</accession>
<comment type="caution">
    <text evidence="2">The sequence shown here is derived from an EMBL/GenBank/DDBJ whole genome shotgun (WGS) entry which is preliminary data.</text>
</comment>
<dbReference type="RefSeq" id="WP_285739607.1">
    <property type="nucleotide sequence ID" value="NZ_BSSA01000030.1"/>
</dbReference>
<name>A0A9W6QFA4_9ACTN</name>
<organism evidence="2 3">
    <name type="scientific">Kitasatospora phosalacinea</name>
    <dbReference type="NCBI Taxonomy" id="2065"/>
    <lineage>
        <taxon>Bacteria</taxon>
        <taxon>Bacillati</taxon>
        <taxon>Actinomycetota</taxon>
        <taxon>Actinomycetes</taxon>
        <taxon>Kitasatosporales</taxon>
        <taxon>Streptomycetaceae</taxon>
        <taxon>Kitasatospora</taxon>
    </lineage>
</organism>
<feature type="region of interest" description="Disordered" evidence="1">
    <location>
        <begin position="1"/>
        <end position="21"/>
    </location>
</feature>
<gene>
    <name evidence="2" type="ORF">Kpho02_62870</name>
</gene>
<evidence type="ECO:0000256" key="1">
    <source>
        <dbReference type="SAM" id="MobiDB-lite"/>
    </source>
</evidence>
<dbReference type="AlphaFoldDB" id="A0A9W6QFA4"/>
<feature type="compositionally biased region" description="Low complexity" evidence="1">
    <location>
        <begin position="10"/>
        <end position="21"/>
    </location>
</feature>
<dbReference type="Proteomes" id="UP001165041">
    <property type="component" value="Unassembled WGS sequence"/>
</dbReference>
<sequence>MTETTLDTSAAPGPADDGAVPAPEDLAALVDVLLAEAGPGADRAELTEAARAAFAAERPRPLADAWWLAVPGEGYLAAFEALGLHDRVPVTVRGGEAAQGDDTKRVDGAAVHRVFVTPEYAGWRLVFAESPLGSCAWWPTTVVETLSAACGRAQLFYEDPHADAMIWIVAEGGSVVRSYWRASEPEWEGEPLPWEEVLTVDDFEDEEEYEDAYPEPNASEAQSIHLAARHLSVAPGEIGPDTPVRGHGWLALTRAGAGHQGFGAPIRL</sequence>
<dbReference type="EMBL" id="BSSA01000030">
    <property type="protein sequence ID" value="GLW73989.1"/>
    <property type="molecule type" value="Genomic_DNA"/>
</dbReference>
<protein>
    <submittedName>
        <fullName evidence="2">Uncharacterized protein</fullName>
    </submittedName>
</protein>
<proteinExistence type="predicted"/>
<evidence type="ECO:0000313" key="3">
    <source>
        <dbReference type="Proteomes" id="UP001165041"/>
    </source>
</evidence>
<evidence type="ECO:0000313" key="2">
    <source>
        <dbReference type="EMBL" id="GLW73989.1"/>
    </source>
</evidence>